<evidence type="ECO:0000259" key="8">
    <source>
        <dbReference type="Pfam" id="PF01323"/>
    </source>
</evidence>
<dbReference type="PANTHER" id="PTHR35891:SF3">
    <property type="entry name" value="THIOL:DISULFIDE INTERCHANGE PROTEIN DSBL"/>
    <property type="match status" value="1"/>
</dbReference>
<dbReference type="InterPro" id="IPR023205">
    <property type="entry name" value="DsbA/DsbL"/>
</dbReference>
<proteinExistence type="inferred from homology"/>
<dbReference type="Proteomes" id="UP000509421">
    <property type="component" value="Chromosome"/>
</dbReference>
<feature type="disulfide bond" description="Redox-active" evidence="6">
    <location>
        <begin position="56"/>
        <end position="59"/>
    </location>
</feature>
<dbReference type="InterPro" id="IPR036249">
    <property type="entry name" value="Thioredoxin-like_sf"/>
</dbReference>
<dbReference type="InterPro" id="IPR001853">
    <property type="entry name" value="DSBA-like_thioredoxin_dom"/>
</dbReference>
<dbReference type="InterPro" id="IPR050824">
    <property type="entry name" value="Thiol_disulfide_DsbA"/>
</dbReference>
<evidence type="ECO:0000256" key="2">
    <source>
        <dbReference type="ARBA" id="ARBA00022729"/>
    </source>
</evidence>
<keyword evidence="5" id="KW-0574">Periplasm</keyword>
<reference evidence="9 10" key="1">
    <citation type="submission" date="2020-06" db="EMBL/GenBank/DDBJ databases">
        <title>Long-read sequencing of DSM26481-BlokeschLab.</title>
        <authorList>
            <person name="Blokesch M."/>
        </authorList>
    </citation>
    <scope>NUCLEOTIDE SEQUENCE [LARGE SCALE GENOMIC DNA]</scope>
    <source>
        <strain evidence="9 10">DSM 26481</strain>
    </source>
</reference>
<sequence>MVSALITVLYYHIFVFSSFAKDDSQTQAFQEVSSEQLAKSPIKEPYGIIEVMSYGCHYCAANEDNLTEFSRALPQGSTFTAIHIAGDNNGLAVWAPVFATLEAMGVEKTVRESAYNTIITKNIDLTNEKNLDAWLVKNHIDVSKFKNLRYSKAVKDRLNEMTAITEHYNISATPMFIINKRYVVAQDSEFPTFAQRMLKLLKEDK</sequence>
<gene>
    <name evidence="9" type="ORF">HWQ14_02940</name>
</gene>
<protein>
    <recommendedName>
        <fullName evidence="5">Thiol:disulfide interchange protein</fullName>
    </recommendedName>
</protein>
<dbReference type="PANTHER" id="PTHR35891">
    <property type="entry name" value="THIOL:DISULFIDE INTERCHANGE PROTEIN DSBA"/>
    <property type="match status" value="1"/>
</dbReference>
<evidence type="ECO:0000256" key="1">
    <source>
        <dbReference type="ARBA" id="ARBA00005791"/>
    </source>
</evidence>
<feature type="chain" id="PRO_5028988665" description="Thiol:disulfide interchange protein" evidence="7">
    <location>
        <begin position="21"/>
        <end position="205"/>
    </location>
</feature>
<comment type="similarity">
    <text evidence="1">Belongs to the thioredoxin family. DsbA subfamily.</text>
</comment>
<dbReference type="RefSeq" id="WP_176611144.1">
    <property type="nucleotide sequence ID" value="NZ_CP056117.1"/>
</dbReference>
<dbReference type="Pfam" id="PF01323">
    <property type="entry name" value="DSBA"/>
    <property type="match status" value="1"/>
</dbReference>
<evidence type="ECO:0000313" key="10">
    <source>
        <dbReference type="Proteomes" id="UP000509421"/>
    </source>
</evidence>
<keyword evidence="3 5" id="KW-1015">Disulfide bond</keyword>
<keyword evidence="4" id="KW-0676">Redox-active center</keyword>
<dbReference type="PIRSF" id="PIRSF001488">
    <property type="entry name" value="Tdi_protein"/>
    <property type="match status" value="1"/>
</dbReference>
<evidence type="ECO:0000313" key="9">
    <source>
        <dbReference type="EMBL" id="QLA00402.1"/>
    </source>
</evidence>
<evidence type="ECO:0000256" key="7">
    <source>
        <dbReference type="SAM" id="SignalP"/>
    </source>
</evidence>
<dbReference type="SUPFAM" id="SSF52833">
    <property type="entry name" value="Thioredoxin-like"/>
    <property type="match status" value="1"/>
</dbReference>
<name>A0A7H8UKI3_ENTCL</name>
<dbReference type="Gene3D" id="3.40.30.10">
    <property type="entry name" value="Glutaredoxin"/>
    <property type="match status" value="1"/>
</dbReference>
<evidence type="ECO:0000256" key="3">
    <source>
        <dbReference type="ARBA" id="ARBA00023157"/>
    </source>
</evidence>
<evidence type="ECO:0000256" key="6">
    <source>
        <dbReference type="PIRSR" id="PIRSR001488-1"/>
    </source>
</evidence>
<dbReference type="GO" id="GO:0042597">
    <property type="term" value="C:periplasmic space"/>
    <property type="evidence" value="ECO:0007669"/>
    <property type="project" value="UniProtKB-SubCell"/>
</dbReference>
<accession>A0A7H8UKI3</accession>
<evidence type="ECO:0000256" key="5">
    <source>
        <dbReference type="PIRNR" id="PIRNR001488"/>
    </source>
</evidence>
<comment type="subcellular location">
    <subcellularLocation>
        <location evidence="5">Periplasm</location>
    </subcellularLocation>
</comment>
<feature type="signal peptide" evidence="7">
    <location>
        <begin position="1"/>
        <end position="20"/>
    </location>
</feature>
<organism evidence="9 10">
    <name type="scientific">Enterobacter cloacae</name>
    <dbReference type="NCBI Taxonomy" id="550"/>
    <lineage>
        <taxon>Bacteria</taxon>
        <taxon>Pseudomonadati</taxon>
        <taxon>Pseudomonadota</taxon>
        <taxon>Gammaproteobacteria</taxon>
        <taxon>Enterobacterales</taxon>
        <taxon>Enterobacteriaceae</taxon>
        <taxon>Enterobacter</taxon>
        <taxon>Enterobacter cloacae complex</taxon>
    </lineage>
</organism>
<keyword evidence="2 7" id="KW-0732">Signal</keyword>
<dbReference type="AlphaFoldDB" id="A0A7H8UKI3"/>
<dbReference type="GO" id="GO:0016491">
    <property type="term" value="F:oxidoreductase activity"/>
    <property type="evidence" value="ECO:0007669"/>
    <property type="project" value="InterPro"/>
</dbReference>
<feature type="domain" description="DSBA-like thioredoxin" evidence="8">
    <location>
        <begin position="90"/>
        <end position="192"/>
    </location>
</feature>
<dbReference type="EMBL" id="CP056117">
    <property type="protein sequence ID" value="QLA00402.1"/>
    <property type="molecule type" value="Genomic_DNA"/>
</dbReference>
<evidence type="ECO:0000256" key="4">
    <source>
        <dbReference type="ARBA" id="ARBA00023284"/>
    </source>
</evidence>